<dbReference type="NCBIfam" id="NF037980">
    <property type="entry name" value="T2SS_GspK"/>
    <property type="match status" value="1"/>
</dbReference>
<keyword evidence="7 12" id="KW-0812">Transmembrane</keyword>
<comment type="similarity">
    <text evidence="2">Belongs to the GSP L family.</text>
</comment>
<name>A0A3M4Z843_PSESG</name>
<gene>
    <name evidence="16" type="ORF">ALQ73_04272</name>
</gene>
<feature type="domain" description="GspL periplasmic" evidence="14">
    <location>
        <begin position="560"/>
        <end position="691"/>
    </location>
</feature>
<dbReference type="GO" id="GO:0015628">
    <property type="term" value="P:protein secretion by the type II secretion system"/>
    <property type="evidence" value="ECO:0007669"/>
    <property type="project" value="InterPro"/>
</dbReference>
<dbReference type="SUPFAM" id="SSF53067">
    <property type="entry name" value="Actin-like ATPase domain"/>
    <property type="match status" value="1"/>
</dbReference>
<comment type="subcellular location">
    <subcellularLocation>
        <location evidence="1">Cell inner membrane</location>
    </subcellularLocation>
</comment>
<feature type="transmembrane region" description="Helical" evidence="12">
    <location>
        <begin position="21"/>
        <end position="41"/>
    </location>
</feature>
<dbReference type="GO" id="GO:0005886">
    <property type="term" value="C:plasma membrane"/>
    <property type="evidence" value="ECO:0007669"/>
    <property type="project" value="UniProtKB-SubCell"/>
</dbReference>
<feature type="domain" description="T2SS protein K second SAM-like" evidence="13">
    <location>
        <begin position="231"/>
        <end position="265"/>
    </location>
</feature>
<keyword evidence="10 12" id="KW-0472">Membrane</keyword>
<dbReference type="AlphaFoldDB" id="A0A3M4Z843"/>
<protein>
    <submittedName>
        <fullName evidence="16">Uncharacterized protein</fullName>
    </submittedName>
</protein>
<dbReference type="SUPFAM" id="SSF158544">
    <property type="entry name" value="GspK insert domain-like"/>
    <property type="match status" value="1"/>
</dbReference>
<organism evidence="16 17">
    <name type="scientific">Pseudomonas savastanoi pv. glycinea</name>
    <name type="common">Pseudomonas syringae pv. glycinea</name>
    <dbReference type="NCBI Taxonomy" id="318"/>
    <lineage>
        <taxon>Bacteria</taxon>
        <taxon>Pseudomonadati</taxon>
        <taxon>Pseudomonadota</taxon>
        <taxon>Gammaproteobacteria</taxon>
        <taxon>Pseudomonadales</taxon>
        <taxon>Pseudomonadaceae</taxon>
        <taxon>Pseudomonas</taxon>
    </lineage>
</organism>
<evidence type="ECO:0000256" key="11">
    <source>
        <dbReference type="SAM" id="MobiDB-lite"/>
    </source>
</evidence>
<dbReference type="Pfam" id="PF03934">
    <property type="entry name" value="T2SSK"/>
    <property type="match status" value="1"/>
</dbReference>
<sequence length="721" mass="77505">MAALNMALSTYPASAIRQDGSAIISALLTVAIVAIIAAGMLTRQSVMIRTVEAEQSRIQNSAALMAGLDASRMLLWDSRRKSRATHPGQAWAQPLGQSPSDRPEEGFHAQLEDQQGKFNLRNLLRNGQLEIGQLRSFERLCQMISISDVLCQSISQRVLGSYTRFSTPATGQVSGMFASGRETSSATRKPIPASLVTLRSLDDLQGMQGLSDQVLERLKLYVCILPANTWVNSNTASAEVLAAVVPGLSLPSAQTVVAERDRGQWFAYRLEIIARMQVPTQAADGLEIGVASEWFVFRGKARRDGRQASMEALLYVRDDSVPHVIWSRIGVWSRLRIALPALERLNPETPLLFVRLDRQGKTVESGLSNLLELKQGGALQPVEAFLHPLDSLLARIETPPLTASRVRSAALLAAQGLILGGSELMHIASSPRYSDGAVYLGWLPATALERLSRLLSQSRLSLRGLYPAPYGLPVPAPGQVSVVLRDEHWLLRHSAGQGGVHPRLTETPDAHLANGSELHRLDDKGTAGLETSAGLLLSGPSPGWSLHAGIGAAKVRTSGWTAAWVCCGLAVGVWALGLNLYAAREAARGQQLRAGMVQRVSQAFPHLPVILNPLQQARQQVAALESGSATGTDSGFEQLVKSAAGALPFLAGSVQRLTYSDGRLQLQLLPDNAQPAVDDTLQRSLAQVGLTASRDHLTWTLSQMSDQAADASASTPESDVE</sequence>
<dbReference type="EMBL" id="RBON01000305">
    <property type="protein sequence ID" value="RMM62548.1"/>
    <property type="molecule type" value="Genomic_DNA"/>
</dbReference>
<dbReference type="InterPro" id="IPR043129">
    <property type="entry name" value="ATPase_NBD"/>
</dbReference>
<dbReference type="GO" id="GO:0015627">
    <property type="term" value="C:type II protein secretion system complex"/>
    <property type="evidence" value="ECO:0007669"/>
    <property type="project" value="InterPro"/>
</dbReference>
<dbReference type="InterPro" id="IPR049031">
    <property type="entry name" value="T2SSK_SAM-like_1st"/>
</dbReference>
<reference evidence="16 17" key="1">
    <citation type="submission" date="2018-08" db="EMBL/GenBank/DDBJ databases">
        <title>Recombination of ecologically and evolutionarily significant loci maintains genetic cohesion in the Pseudomonas syringae species complex.</title>
        <authorList>
            <person name="Dillon M."/>
            <person name="Thakur S."/>
            <person name="Almeida R.N.D."/>
            <person name="Weir B.S."/>
            <person name="Guttman D.S."/>
        </authorList>
    </citation>
    <scope>NUCLEOTIDE SEQUENCE [LARGE SCALE GENOMIC DNA]</scope>
    <source>
        <strain evidence="16 17">ICMP 4324</strain>
    </source>
</reference>
<evidence type="ECO:0000256" key="5">
    <source>
        <dbReference type="ARBA" id="ARBA00022475"/>
    </source>
</evidence>
<evidence type="ECO:0000256" key="10">
    <source>
        <dbReference type="ARBA" id="ARBA00023136"/>
    </source>
</evidence>
<evidence type="ECO:0000256" key="2">
    <source>
        <dbReference type="ARBA" id="ARBA00005318"/>
    </source>
</evidence>
<keyword evidence="8" id="KW-0653">Protein transport</keyword>
<dbReference type="InterPro" id="IPR005628">
    <property type="entry name" value="GspK"/>
</dbReference>
<dbReference type="InterPro" id="IPR025691">
    <property type="entry name" value="GspL_pp_dom"/>
</dbReference>
<evidence type="ECO:0000313" key="16">
    <source>
        <dbReference type="EMBL" id="RMM62548.1"/>
    </source>
</evidence>
<evidence type="ECO:0000256" key="4">
    <source>
        <dbReference type="ARBA" id="ARBA00022448"/>
    </source>
</evidence>
<evidence type="ECO:0000256" key="3">
    <source>
        <dbReference type="ARBA" id="ARBA00007246"/>
    </source>
</evidence>
<accession>A0A3M4Z843</accession>
<evidence type="ECO:0000256" key="9">
    <source>
        <dbReference type="ARBA" id="ARBA00022989"/>
    </source>
</evidence>
<feature type="region of interest" description="Disordered" evidence="11">
    <location>
        <begin position="85"/>
        <end position="105"/>
    </location>
</feature>
<dbReference type="InterPro" id="IPR049179">
    <property type="entry name" value="T2SSK_SAM-like_2nd"/>
</dbReference>
<feature type="transmembrane region" description="Helical" evidence="12">
    <location>
        <begin position="562"/>
        <end position="583"/>
    </location>
</feature>
<evidence type="ECO:0000256" key="6">
    <source>
        <dbReference type="ARBA" id="ARBA00022519"/>
    </source>
</evidence>
<dbReference type="Pfam" id="PF12693">
    <property type="entry name" value="GspL_C"/>
    <property type="match status" value="1"/>
</dbReference>
<dbReference type="Gene3D" id="1.10.40.60">
    <property type="entry name" value="EpsJ-like"/>
    <property type="match status" value="2"/>
</dbReference>
<evidence type="ECO:0000259" key="14">
    <source>
        <dbReference type="Pfam" id="PF12693"/>
    </source>
</evidence>
<dbReference type="Gene3D" id="3.30.1300.30">
    <property type="entry name" value="GSPII I/J protein-like"/>
    <property type="match status" value="1"/>
</dbReference>
<evidence type="ECO:0000259" key="13">
    <source>
        <dbReference type="Pfam" id="PF03934"/>
    </source>
</evidence>
<dbReference type="Proteomes" id="UP000276829">
    <property type="component" value="Unassembled WGS sequence"/>
</dbReference>
<proteinExistence type="inferred from homology"/>
<dbReference type="Pfam" id="PF21687">
    <property type="entry name" value="T2SSK_1st"/>
    <property type="match status" value="1"/>
</dbReference>
<evidence type="ECO:0000256" key="7">
    <source>
        <dbReference type="ARBA" id="ARBA00022692"/>
    </source>
</evidence>
<comment type="caution">
    <text evidence="16">The sequence shown here is derived from an EMBL/GenBank/DDBJ whole genome shotgun (WGS) entry which is preliminary data.</text>
</comment>
<keyword evidence="9 12" id="KW-1133">Transmembrane helix</keyword>
<dbReference type="InterPro" id="IPR007812">
    <property type="entry name" value="T2SS_protein-GspL"/>
</dbReference>
<dbReference type="Gene3D" id="3.30.420.380">
    <property type="match status" value="1"/>
</dbReference>
<evidence type="ECO:0000256" key="12">
    <source>
        <dbReference type="SAM" id="Phobius"/>
    </source>
</evidence>
<keyword evidence="6" id="KW-0997">Cell inner membrane</keyword>
<evidence type="ECO:0000313" key="17">
    <source>
        <dbReference type="Proteomes" id="UP000276829"/>
    </source>
</evidence>
<keyword evidence="5" id="KW-1003">Cell membrane</keyword>
<feature type="domain" description="T2SS protein K first SAM-like" evidence="15">
    <location>
        <begin position="116"/>
        <end position="227"/>
    </location>
</feature>
<dbReference type="PANTHER" id="PTHR38831:SF1">
    <property type="entry name" value="TYPE II SECRETION SYSTEM PROTEIN K-RELATED"/>
    <property type="match status" value="1"/>
</dbReference>
<evidence type="ECO:0000256" key="8">
    <source>
        <dbReference type="ARBA" id="ARBA00022927"/>
    </source>
</evidence>
<dbReference type="SUPFAM" id="SSF54523">
    <property type="entry name" value="Pili subunits"/>
    <property type="match status" value="1"/>
</dbReference>
<keyword evidence="4" id="KW-0813">Transport</keyword>
<dbReference type="NCBIfam" id="TIGR01709">
    <property type="entry name" value="typeII_sec_gspL"/>
    <property type="match status" value="1"/>
</dbReference>
<dbReference type="InterPro" id="IPR045584">
    <property type="entry name" value="Pilin-like"/>
</dbReference>
<evidence type="ECO:0000256" key="1">
    <source>
        <dbReference type="ARBA" id="ARBA00004533"/>
    </source>
</evidence>
<dbReference type="PANTHER" id="PTHR38831">
    <property type="entry name" value="TYPE II SECRETION SYSTEM PROTEIN K"/>
    <property type="match status" value="1"/>
</dbReference>
<comment type="similarity">
    <text evidence="3">Belongs to the GSP K family.</text>
</comment>
<dbReference type="InterPro" id="IPR038072">
    <property type="entry name" value="GspK_central_sf"/>
</dbReference>
<evidence type="ECO:0000259" key="15">
    <source>
        <dbReference type="Pfam" id="PF21687"/>
    </source>
</evidence>
<dbReference type="GO" id="GO:0009276">
    <property type="term" value="C:Gram-negative-bacterium-type cell wall"/>
    <property type="evidence" value="ECO:0007669"/>
    <property type="project" value="InterPro"/>
</dbReference>